<evidence type="ECO:0000256" key="2">
    <source>
        <dbReference type="ARBA" id="ARBA00022475"/>
    </source>
</evidence>
<evidence type="ECO:0000256" key="3">
    <source>
        <dbReference type="ARBA" id="ARBA00022692"/>
    </source>
</evidence>
<evidence type="ECO:0000256" key="5">
    <source>
        <dbReference type="ARBA" id="ARBA00023136"/>
    </source>
</evidence>
<evidence type="ECO:0000256" key="1">
    <source>
        <dbReference type="ARBA" id="ARBA00004651"/>
    </source>
</evidence>
<keyword evidence="2" id="KW-1003">Cell membrane</keyword>
<dbReference type="PANTHER" id="PTHR33931">
    <property type="entry name" value="HOLIN-LIKE PROTEIN CIDA-RELATED"/>
    <property type="match status" value="1"/>
</dbReference>
<evidence type="ECO:0000313" key="7">
    <source>
        <dbReference type="EMBL" id="PWK92091.1"/>
    </source>
</evidence>
<evidence type="ECO:0000256" key="4">
    <source>
        <dbReference type="ARBA" id="ARBA00022989"/>
    </source>
</evidence>
<proteinExistence type="predicted"/>
<feature type="transmembrane region" description="Helical" evidence="6">
    <location>
        <begin position="76"/>
        <end position="93"/>
    </location>
</feature>
<dbReference type="PANTHER" id="PTHR33931:SF2">
    <property type="entry name" value="HOLIN-LIKE PROTEIN CIDA"/>
    <property type="match status" value="1"/>
</dbReference>
<sequence>MRTLHARMRLLAWRRPRAARALQVLLLVLFWLACDRLAAALRLPLPGSVLALGLLLALLLAGAVPAASLRRGADWLLAEMLLFFIPAVMAVWRHLPLLRQEGGRILLVILLGTALVMASTALLVDRVFRWRARRAR</sequence>
<dbReference type="GO" id="GO:0005886">
    <property type="term" value="C:plasma membrane"/>
    <property type="evidence" value="ECO:0007669"/>
    <property type="project" value="UniProtKB-SubCell"/>
</dbReference>
<feature type="transmembrane region" description="Helical" evidence="6">
    <location>
        <begin position="105"/>
        <end position="124"/>
    </location>
</feature>
<keyword evidence="8" id="KW-1185">Reference proteome</keyword>
<keyword evidence="4 6" id="KW-1133">Transmembrane helix</keyword>
<reference evidence="7 8" key="1">
    <citation type="submission" date="2018-05" db="EMBL/GenBank/DDBJ databases">
        <title>Genomic Encyclopedia of Type Strains, Phase IV (KMG-IV): sequencing the most valuable type-strain genomes for metagenomic binning, comparative biology and taxonomic classification.</title>
        <authorList>
            <person name="Goeker M."/>
        </authorList>
    </citation>
    <scope>NUCLEOTIDE SEQUENCE [LARGE SCALE GENOMIC DNA]</scope>
    <source>
        <strain evidence="7 8">DSM 14263</strain>
    </source>
</reference>
<keyword evidence="5 6" id="KW-0472">Membrane</keyword>
<accession>A0A316IFM0</accession>
<protein>
    <submittedName>
        <fullName evidence="7">Holin-like protein</fullName>
    </submittedName>
</protein>
<evidence type="ECO:0000313" key="8">
    <source>
        <dbReference type="Proteomes" id="UP000245812"/>
    </source>
</evidence>
<dbReference type="EMBL" id="QGHC01000003">
    <property type="protein sequence ID" value="PWK92091.1"/>
    <property type="molecule type" value="Genomic_DNA"/>
</dbReference>
<name>A0A316IFM0_9GAMM</name>
<feature type="transmembrane region" description="Helical" evidence="6">
    <location>
        <begin position="50"/>
        <end position="69"/>
    </location>
</feature>
<dbReference type="RefSeq" id="WP_211306249.1">
    <property type="nucleotide sequence ID" value="NZ_MSZV01000029.1"/>
</dbReference>
<organism evidence="7 8">
    <name type="scientific">Fulvimonas soli</name>
    <dbReference type="NCBI Taxonomy" id="155197"/>
    <lineage>
        <taxon>Bacteria</taxon>
        <taxon>Pseudomonadati</taxon>
        <taxon>Pseudomonadota</taxon>
        <taxon>Gammaproteobacteria</taxon>
        <taxon>Lysobacterales</taxon>
        <taxon>Rhodanobacteraceae</taxon>
        <taxon>Fulvimonas</taxon>
    </lineage>
</organism>
<gene>
    <name evidence="7" type="ORF">C7456_103210</name>
</gene>
<keyword evidence="3 6" id="KW-0812">Transmembrane</keyword>
<dbReference type="PROSITE" id="PS51257">
    <property type="entry name" value="PROKAR_LIPOPROTEIN"/>
    <property type="match status" value="1"/>
</dbReference>
<evidence type="ECO:0000256" key="6">
    <source>
        <dbReference type="SAM" id="Phobius"/>
    </source>
</evidence>
<dbReference type="AlphaFoldDB" id="A0A316IFM0"/>
<dbReference type="Pfam" id="PF03788">
    <property type="entry name" value="LrgA"/>
    <property type="match status" value="1"/>
</dbReference>
<dbReference type="Proteomes" id="UP000245812">
    <property type="component" value="Unassembled WGS sequence"/>
</dbReference>
<comment type="subcellular location">
    <subcellularLocation>
        <location evidence="1">Cell membrane</location>
        <topology evidence="1">Multi-pass membrane protein</topology>
    </subcellularLocation>
</comment>
<comment type="caution">
    <text evidence="7">The sequence shown here is derived from an EMBL/GenBank/DDBJ whole genome shotgun (WGS) entry which is preliminary data.</text>
</comment>
<dbReference type="InterPro" id="IPR005538">
    <property type="entry name" value="LrgA/CidA"/>
</dbReference>